<keyword evidence="2" id="KW-0732">Signal</keyword>
<dbReference type="SMART" id="SM00205">
    <property type="entry name" value="THN"/>
    <property type="match status" value="1"/>
</dbReference>
<dbReference type="SUPFAM" id="SSF49870">
    <property type="entry name" value="Osmotin, thaumatin-like protein"/>
    <property type="match status" value="1"/>
</dbReference>
<dbReference type="eggNOG" id="KOG0800">
    <property type="taxonomic scope" value="Eukaryota"/>
</dbReference>
<dbReference type="HOGENOM" id="CLU_043181_2_0_1"/>
<evidence type="ECO:0000313" key="4">
    <source>
        <dbReference type="Proteomes" id="UP000008021"/>
    </source>
</evidence>
<dbReference type="Pfam" id="PF00314">
    <property type="entry name" value="Thaumatin"/>
    <property type="match status" value="1"/>
</dbReference>
<sequence>MASALAFVAVLLAAAAAATSPAAVAATTLTIQNLCPHPVWPLVTPTSGQPISDNTARLDPNSLISLAFPPTPWSGRVAARTGCDAAASPPAGCETGASPPSTVAQLSVHGSGDVAAYSVSLVDGFNVPVVVSPQAVGGGQCPALGCVVDLNCDCPPGQRFSDGAACRGPPEYFKGRCPLTRTTPGDVEPVPQSCRSPGELKVIFCPPTMLTAAAAAAAAAAGDMLIRTVVASS</sequence>
<dbReference type="PROSITE" id="PS51367">
    <property type="entry name" value="THAUMATIN_2"/>
    <property type="match status" value="1"/>
</dbReference>
<organism evidence="3">
    <name type="scientific">Oryza meridionalis</name>
    <dbReference type="NCBI Taxonomy" id="40149"/>
    <lineage>
        <taxon>Eukaryota</taxon>
        <taxon>Viridiplantae</taxon>
        <taxon>Streptophyta</taxon>
        <taxon>Embryophyta</taxon>
        <taxon>Tracheophyta</taxon>
        <taxon>Spermatophyta</taxon>
        <taxon>Magnoliopsida</taxon>
        <taxon>Liliopsida</taxon>
        <taxon>Poales</taxon>
        <taxon>Poaceae</taxon>
        <taxon>BOP clade</taxon>
        <taxon>Oryzoideae</taxon>
        <taxon>Oryzeae</taxon>
        <taxon>Oryzinae</taxon>
        <taxon>Oryza</taxon>
    </lineage>
</organism>
<evidence type="ECO:0000256" key="1">
    <source>
        <dbReference type="PIRSR" id="PIRSR002703-1"/>
    </source>
</evidence>
<feature type="signal peptide" evidence="2">
    <location>
        <begin position="1"/>
        <end position="17"/>
    </location>
</feature>
<dbReference type="Gramene" id="OMERI08G15670.1">
    <property type="protein sequence ID" value="OMERI08G15670.1"/>
    <property type="gene ID" value="OMERI08G15670"/>
</dbReference>
<dbReference type="PANTHER" id="PTHR31048">
    <property type="entry name" value="OS03G0233200 PROTEIN"/>
    <property type="match status" value="1"/>
</dbReference>
<name>A0A0E0EMY0_9ORYZ</name>
<evidence type="ECO:0000256" key="2">
    <source>
        <dbReference type="SAM" id="SignalP"/>
    </source>
</evidence>
<reference evidence="3" key="1">
    <citation type="submission" date="2015-04" db="UniProtKB">
        <authorList>
            <consortium name="EnsemblPlants"/>
        </authorList>
    </citation>
    <scope>IDENTIFICATION</scope>
</reference>
<keyword evidence="1" id="KW-1015">Disulfide bond</keyword>
<reference evidence="3" key="2">
    <citation type="submission" date="2018-05" db="EMBL/GenBank/DDBJ databases">
        <title>OmerRS3 (Oryza meridionalis Reference Sequence Version 3).</title>
        <authorList>
            <person name="Zhang J."/>
            <person name="Kudrna D."/>
            <person name="Lee S."/>
            <person name="Talag J."/>
            <person name="Welchert J."/>
            <person name="Wing R.A."/>
        </authorList>
    </citation>
    <scope>NUCLEOTIDE SEQUENCE [LARGE SCALE GENOMIC DNA]</scope>
    <source>
        <strain evidence="3">cv. OR44</strain>
    </source>
</reference>
<dbReference type="InterPro" id="IPR037176">
    <property type="entry name" value="Osmotin/thaumatin-like_sf"/>
</dbReference>
<dbReference type="EnsemblPlants" id="OMERI08G15670.1">
    <property type="protein sequence ID" value="OMERI08G15670.1"/>
    <property type="gene ID" value="OMERI08G15670"/>
</dbReference>
<accession>A0A0E0EMY0</accession>
<dbReference type="FunFam" id="2.60.110.10:FF:000007">
    <property type="entry name" value="Osmotin-like protein"/>
    <property type="match status" value="1"/>
</dbReference>
<keyword evidence="4" id="KW-1185">Reference proteome</keyword>
<dbReference type="InterPro" id="IPR001938">
    <property type="entry name" value="Thaumatin"/>
</dbReference>
<evidence type="ECO:0000313" key="3">
    <source>
        <dbReference type="EnsemblPlants" id="OMERI08G15670.1"/>
    </source>
</evidence>
<dbReference type="Gene3D" id="2.60.110.10">
    <property type="entry name" value="Thaumatin"/>
    <property type="match status" value="1"/>
</dbReference>
<dbReference type="STRING" id="40149.A0A0E0EMY0"/>
<feature type="disulfide bond" evidence="1">
    <location>
        <begin position="154"/>
        <end position="166"/>
    </location>
</feature>
<proteinExistence type="predicted"/>
<feature type="disulfide bond" evidence="1">
    <location>
        <begin position="83"/>
        <end position="93"/>
    </location>
</feature>
<feature type="chain" id="PRO_5002358157" description="Thaumatin-like protein" evidence="2">
    <location>
        <begin position="18"/>
        <end position="233"/>
    </location>
</feature>
<dbReference type="AlphaFoldDB" id="A0A0E0EMY0"/>
<protein>
    <recommendedName>
        <fullName evidence="5">Thaumatin-like protein</fullName>
    </recommendedName>
</protein>
<evidence type="ECO:0008006" key="5">
    <source>
        <dbReference type="Google" id="ProtNLM"/>
    </source>
</evidence>
<dbReference type="Proteomes" id="UP000008021">
    <property type="component" value="Chromosome 8"/>
</dbReference>